<proteinExistence type="predicted"/>
<protein>
    <submittedName>
        <fullName evidence="1">Uncharacterized protein</fullName>
    </submittedName>
</protein>
<sequence>MAKTDWNLRDTIRPEDMNELGQEINEHGGKIAEQGLEIEEHDKTILEQGTKITEQGKSISALENRLDTEEYAEITLQQGLQVVKAERDSRFRLGSIKGRTLINLLGSAGGCEDASIFSISSGSATPSYFVSTPLEADSGSSGIRATWNDINMGSSYAKYVPIPNSLVPGKTYLAALVVKTNNPSIGGRIAIRKTDTAISGETTIQSSNYSLSYLKFMADGKETAVGCFFAVNNQSGFVSFDSIRLYELSQAESVAFDGLAPEQIAEKYSYVSSGIIGVENPYVIRYGENLLPPFYEWTTYTQDGVNTYKSSGVYEVSFIAEQGKQGFVYYDLPLVPNRYYTLSSQHTGYISVTSLDLNSVLLPNTVEQSGTFFSGKATLGRVYLSNIGDGSLTGKGGLFTFKSPMLSLGTEAKPFKPREDAMLAFQTELHANPDTGAEPDELFEQNGQYFKLAKWKKVVLDESRFWGIDAGNVTPEYKPLYFRDGTIQAKDYITYATKYDGTRLFNRETASYTGADQTLMYRNGIHLTVANSDSGWGPNYSPTQDEIKAYLMGWKMYLYGNVTQPYNGTGTRAWGKLGLPLNPDGGLKDGTTTLPTQSYPEWNYYQLLYRFAEETVEPVVSEDCLTLSEGDNVVEVGTGIVLREKTNPKQVGGIAYRINSISMSNQFKYRLGTPIEVSRNNNIDYHWVYVDNSVVSNDGYGKGVLQINSPADYDPSAAYNVTYIKLDKSPVAPITGSLAANEKAQISDLTAGVAEALHGVSVNGAQLPAHVDAKVHSTEVHGLRIQADKLQYQKANGDWDKVGGEEVLLSNSITGIRTDVAATELAVNRAANVPYTDKTLIIASLKNSPTLTQQASTVIPFDNVLTDTLGELNGDGSFTLRDSGTYYVSIDIGAFNTSDIPQYTDFFISISYPSDQYLANYRVPKSTSIVRLIGGGLLVVKNNYESYKISIWTDAANVRLGLNSYLNVARLR</sequence>
<evidence type="ECO:0000313" key="1">
    <source>
        <dbReference type="EMBL" id="AZS14233.1"/>
    </source>
</evidence>
<name>A0A3Q9I7A2_9BACL</name>
<dbReference type="Proteomes" id="UP000270678">
    <property type="component" value="Chromosome"/>
</dbReference>
<evidence type="ECO:0000313" key="2">
    <source>
        <dbReference type="Proteomes" id="UP000270678"/>
    </source>
</evidence>
<reference evidence="2" key="1">
    <citation type="submission" date="2018-12" db="EMBL/GenBank/DDBJ databases">
        <title>Complete genome sequence of Paenibacillus sp. MBLB1234.</title>
        <authorList>
            <person name="Nam Y.-D."/>
            <person name="Kang J."/>
            <person name="Chung W.-H."/>
            <person name="Park Y.S."/>
        </authorList>
    </citation>
    <scope>NUCLEOTIDE SEQUENCE [LARGE SCALE GENOMIC DNA]</scope>
    <source>
        <strain evidence="2">MBLB1234</strain>
    </source>
</reference>
<gene>
    <name evidence="1" type="ORF">EI981_07000</name>
</gene>
<accession>A0A3Q9I7A2</accession>
<dbReference type="OrthoDB" id="2667186at2"/>
<organism evidence="1 2">
    <name type="scientific">Paenibacillus lutimineralis</name>
    <dbReference type="NCBI Taxonomy" id="2707005"/>
    <lineage>
        <taxon>Bacteria</taxon>
        <taxon>Bacillati</taxon>
        <taxon>Bacillota</taxon>
        <taxon>Bacilli</taxon>
        <taxon>Bacillales</taxon>
        <taxon>Paenibacillaceae</taxon>
        <taxon>Paenibacillus</taxon>
    </lineage>
</organism>
<dbReference type="EMBL" id="CP034346">
    <property type="protein sequence ID" value="AZS14233.1"/>
    <property type="molecule type" value="Genomic_DNA"/>
</dbReference>
<dbReference type="RefSeq" id="WP_126996702.1">
    <property type="nucleotide sequence ID" value="NZ_CP034346.1"/>
</dbReference>
<dbReference type="AlphaFoldDB" id="A0A3Q9I7A2"/>
<dbReference type="KEGG" id="plut:EI981_07000"/>
<keyword evidence="2" id="KW-1185">Reference proteome</keyword>